<dbReference type="STRING" id="1891926.Fuma_03903"/>
<sequence>MRTLNVKIQKPHHFDEAANNEARHSESDTTPASPAGASASIPLTRPPRQSPAGAYRQTTPSATTGSTAGASVPSRSPARHANRPPVQTGLGDTL</sequence>
<keyword evidence="3" id="KW-1185">Reference proteome</keyword>
<organism evidence="2 3">
    <name type="scientific">Fuerstiella marisgermanici</name>
    <dbReference type="NCBI Taxonomy" id="1891926"/>
    <lineage>
        <taxon>Bacteria</taxon>
        <taxon>Pseudomonadati</taxon>
        <taxon>Planctomycetota</taxon>
        <taxon>Planctomycetia</taxon>
        <taxon>Planctomycetales</taxon>
        <taxon>Planctomycetaceae</taxon>
        <taxon>Fuerstiella</taxon>
    </lineage>
</organism>
<feature type="compositionally biased region" description="Low complexity" evidence="1">
    <location>
        <begin position="58"/>
        <end position="74"/>
    </location>
</feature>
<reference evidence="2 3" key="1">
    <citation type="journal article" date="2016" name="Front. Microbiol.">
        <title>Fuerstia marisgermanicae gen. nov., sp. nov., an Unusual Member of the Phylum Planctomycetes from the German Wadden Sea.</title>
        <authorList>
            <person name="Kohn T."/>
            <person name="Heuer A."/>
            <person name="Jogler M."/>
            <person name="Vollmers J."/>
            <person name="Boedeker C."/>
            <person name="Bunk B."/>
            <person name="Rast P."/>
            <person name="Borchert D."/>
            <person name="Glockner I."/>
            <person name="Freese H.M."/>
            <person name="Klenk H.P."/>
            <person name="Overmann J."/>
            <person name="Kaster A.K."/>
            <person name="Rohde M."/>
            <person name="Wiegand S."/>
            <person name="Jogler C."/>
        </authorList>
    </citation>
    <scope>NUCLEOTIDE SEQUENCE [LARGE SCALE GENOMIC DNA]</scope>
    <source>
        <strain evidence="2 3">NH11</strain>
    </source>
</reference>
<feature type="region of interest" description="Disordered" evidence="1">
    <location>
        <begin position="1"/>
        <end position="94"/>
    </location>
</feature>
<gene>
    <name evidence="2" type="ORF">Fuma_03903</name>
</gene>
<dbReference type="AlphaFoldDB" id="A0A1P8WJP2"/>
<dbReference type="Proteomes" id="UP000187735">
    <property type="component" value="Chromosome"/>
</dbReference>
<evidence type="ECO:0000313" key="2">
    <source>
        <dbReference type="EMBL" id="APZ94277.1"/>
    </source>
</evidence>
<evidence type="ECO:0000256" key="1">
    <source>
        <dbReference type="SAM" id="MobiDB-lite"/>
    </source>
</evidence>
<dbReference type="KEGG" id="fmr:Fuma_03903"/>
<name>A0A1P8WJP2_9PLAN</name>
<feature type="compositionally biased region" description="Low complexity" evidence="1">
    <location>
        <begin position="31"/>
        <end position="42"/>
    </location>
</feature>
<evidence type="ECO:0000313" key="3">
    <source>
        <dbReference type="Proteomes" id="UP000187735"/>
    </source>
</evidence>
<feature type="compositionally biased region" description="Basic and acidic residues" evidence="1">
    <location>
        <begin position="12"/>
        <end position="27"/>
    </location>
</feature>
<dbReference type="EMBL" id="CP017641">
    <property type="protein sequence ID" value="APZ94277.1"/>
    <property type="molecule type" value="Genomic_DNA"/>
</dbReference>
<accession>A0A1P8WJP2</accession>
<proteinExistence type="predicted"/>
<protein>
    <submittedName>
        <fullName evidence="2">Uncharacterized protein</fullName>
    </submittedName>
</protein>